<evidence type="ECO:0000256" key="1">
    <source>
        <dbReference type="ARBA" id="ARBA00004365"/>
    </source>
</evidence>
<dbReference type="RefSeq" id="WP_034839799.1">
    <property type="nucleotide sequence ID" value="NZ_JOKH01000005.1"/>
</dbReference>
<evidence type="ECO:0000259" key="8">
    <source>
        <dbReference type="Pfam" id="PF06429"/>
    </source>
</evidence>
<dbReference type="PRINTS" id="PR01005">
    <property type="entry name" value="FLGHOOKAP1"/>
</dbReference>
<reference evidence="11 12" key="1">
    <citation type="submission" date="2014-06" db="EMBL/GenBank/DDBJ databases">
        <title>Whole Genome Sequences of Three Symbiotic Endozoicomonas Bacteria.</title>
        <authorList>
            <person name="Neave M.J."/>
            <person name="Apprill A."/>
            <person name="Voolstra C.R."/>
        </authorList>
    </citation>
    <scope>NUCLEOTIDE SEQUENCE [LARGE SCALE GENOMIC DNA]</scope>
    <source>
        <strain evidence="11 12">DSM 25634</strain>
    </source>
</reference>
<dbReference type="InterPro" id="IPR019776">
    <property type="entry name" value="Flagellar_basal_body_rod_CS"/>
</dbReference>
<evidence type="ECO:0000313" key="12">
    <source>
        <dbReference type="Proteomes" id="UP000028073"/>
    </source>
</evidence>
<dbReference type="Pfam" id="PF06429">
    <property type="entry name" value="Flg_bbr_C"/>
    <property type="match status" value="1"/>
</dbReference>
<comment type="caution">
    <text evidence="11">The sequence shown here is derived from an EMBL/GenBank/DDBJ whole genome shotgun (WGS) entry which is preliminary data.</text>
</comment>
<dbReference type="GO" id="GO:0044780">
    <property type="term" value="P:bacterial-type flagellum assembly"/>
    <property type="evidence" value="ECO:0007669"/>
    <property type="project" value="InterPro"/>
</dbReference>
<dbReference type="EMBL" id="JOKH01000005">
    <property type="protein sequence ID" value="KEQ16356.1"/>
    <property type="molecule type" value="Genomic_DNA"/>
</dbReference>
<comment type="similarity">
    <text evidence="3">Belongs to the flagella basal body rod proteins family.</text>
</comment>
<sequence length="649" mass="68411">MSLLEIGKSGIIASQAALNVTSNNVANANTEGYSRQRVQMLPVATTLPGFISRGAGVVAGDITRIANAFLTTQVWDSTTVNSQKKIMNEYLSELDKLLGNESTSLAQGINSFFNALNAASSEPLSLSARQQVISTAQTLVTRFNNLATQLDKQNQLLLKQMDTSSQQVNSLASSIAALNDSIRTAATGNAQPNSLLDERDQAVTKLAELVGVTVLEQPDGSVNIYLQSGQPLVLGDQANKLEVRANPNDPRKSEILLNTSNSSLSLGDNMGGLMGGLQSYQNDVLGNIMNQLGRVALAMSDQMNKTLAQGTDLDGHSGTPGNDLFNDINWLSQKDRIVKTTGSGDALMGMSVANSSLLQDQQYRLDVGAGGTFTVYDASNAVVTTAPAAGSTLTPGGTIAFNGLEITLHNGALQNGDSYRLSLPLSGSPAATRAVELNRVSGSTGLVMVEISDTSQITTSDYDLSITTGTPDQYTLIRKSDGQSWTGNATDLNTGITVDGLKIMVNNGTLAAGDRFFLQPTREGSAHLQVVMESARSLAFSDSGSPGDNGNLQKVLELQNKDILQGDLSLSESYTQVVGYVGVLTAQAKTEASASLALLQQAEAAKGAVSGVNLDEEAVDLMRFQQAYSANAKVISIAQSTFDALLRMF</sequence>
<protein>
    <recommendedName>
        <fullName evidence="4">Flagellar hook-associated protein 1</fullName>
    </recommendedName>
</protein>
<dbReference type="PROSITE" id="PS00588">
    <property type="entry name" value="FLAGELLA_BB_ROD"/>
    <property type="match status" value="1"/>
</dbReference>
<feature type="domain" description="Flagellar hook-associated protein FlgK helical" evidence="10">
    <location>
        <begin position="91"/>
        <end position="325"/>
    </location>
</feature>
<dbReference type="Pfam" id="PF22638">
    <property type="entry name" value="FlgK_D1"/>
    <property type="match status" value="1"/>
</dbReference>
<dbReference type="GO" id="GO:0005198">
    <property type="term" value="F:structural molecule activity"/>
    <property type="evidence" value="ECO:0007669"/>
    <property type="project" value="InterPro"/>
</dbReference>
<dbReference type="InterPro" id="IPR049119">
    <property type="entry name" value="FlgK_D2-like"/>
</dbReference>
<evidence type="ECO:0000259" key="9">
    <source>
        <dbReference type="Pfam" id="PF21158"/>
    </source>
</evidence>
<keyword evidence="12" id="KW-1185">Reference proteome</keyword>
<name>A0A081ND33_9GAMM</name>
<evidence type="ECO:0000256" key="6">
    <source>
        <dbReference type="ARBA" id="ARBA00023143"/>
    </source>
</evidence>
<dbReference type="PANTHER" id="PTHR30033">
    <property type="entry name" value="FLAGELLAR HOOK-ASSOCIATED PROTEIN 1"/>
    <property type="match status" value="1"/>
</dbReference>
<dbReference type="SUPFAM" id="SSF64518">
    <property type="entry name" value="Phase 1 flagellin"/>
    <property type="match status" value="2"/>
</dbReference>
<evidence type="ECO:0000256" key="5">
    <source>
        <dbReference type="ARBA" id="ARBA00022525"/>
    </source>
</evidence>
<feature type="domain" description="Flagellar basal body rod protein N-terminal" evidence="7">
    <location>
        <begin position="4"/>
        <end position="33"/>
    </location>
</feature>
<dbReference type="InterPro" id="IPR010930">
    <property type="entry name" value="Flg_bb/hook_C_dom"/>
</dbReference>
<organism evidence="11 12">
    <name type="scientific">Endozoicomonas numazuensis</name>
    <dbReference type="NCBI Taxonomy" id="1137799"/>
    <lineage>
        <taxon>Bacteria</taxon>
        <taxon>Pseudomonadati</taxon>
        <taxon>Pseudomonadota</taxon>
        <taxon>Gammaproteobacteria</taxon>
        <taxon>Oceanospirillales</taxon>
        <taxon>Endozoicomonadaceae</taxon>
        <taxon>Endozoicomonas</taxon>
    </lineage>
</organism>
<dbReference type="AlphaFoldDB" id="A0A081ND33"/>
<feature type="domain" description="Flagellar basal-body/hook protein C-terminal" evidence="8">
    <location>
        <begin position="610"/>
        <end position="648"/>
    </location>
</feature>
<feature type="domain" description="Flagellar hook-associated protein 1 D2-like" evidence="9">
    <location>
        <begin position="441"/>
        <end position="520"/>
    </location>
</feature>
<evidence type="ECO:0000259" key="10">
    <source>
        <dbReference type="Pfam" id="PF22638"/>
    </source>
</evidence>
<evidence type="ECO:0000256" key="4">
    <source>
        <dbReference type="ARBA" id="ARBA00016244"/>
    </source>
</evidence>
<dbReference type="PANTHER" id="PTHR30033:SF1">
    <property type="entry name" value="FLAGELLAR HOOK-ASSOCIATED PROTEIN 1"/>
    <property type="match status" value="1"/>
</dbReference>
<dbReference type="Proteomes" id="UP000028073">
    <property type="component" value="Unassembled WGS sequence"/>
</dbReference>
<dbReference type="STRING" id="1137799.GZ78_20970"/>
<dbReference type="OrthoDB" id="9802553at2"/>
<proteinExistence type="inferred from homology"/>
<dbReference type="NCBIfam" id="TIGR02492">
    <property type="entry name" value="flgK_ends"/>
    <property type="match status" value="1"/>
</dbReference>
<evidence type="ECO:0000313" key="11">
    <source>
        <dbReference type="EMBL" id="KEQ16356.1"/>
    </source>
</evidence>
<keyword evidence="6" id="KW-0975">Bacterial flagellum</keyword>
<dbReference type="InterPro" id="IPR001444">
    <property type="entry name" value="Flag_bb_rod_N"/>
</dbReference>
<gene>
    <name evidence="11" type="ORF">GZ78_20970</name>
</gene>
<evidence type="ECO:0000256" key="3">
    <source>
        <dbReference type="ARBA" id="ARBA00009677"/>
    </source>
</evidence>
<accession>A0A081ND33</accession>
<evidence type="ECO:0000259" key="7">
    <source>
        <dbReference type="Pfam" id="PF00460"/>
    </source>
</evidence>
<dbReference type="InterPro" id="IPR002371">
    <property type="entry name" value="FlgK"/>
</dbReference>
<dbReference type="Pfam" id="PF00460">
    <property type="entry name" value="Flg_bb_rod"/>
    <property type="match status" value="1"/>
</dbReference>
<dbReference type="eggNOG" id="COG1256">
    <property type="taxonomic scope" value="Bacteria"/>
</dbReference>
<dbReference type="InterPro" id="IPR053927">
    <property type="entry name" value="FlgK_helical"/>
</dbReference>
<evidence type="ECO:0000256" key="2">
    <source>
        <dbReference type="ARBA" id="ARBA00004613"/>
    </source>
</evidence>
<dbReference type="GO" id="GO:0009424">
    <property type="term" value="C:bacterial-type flagellum hook"/>
    <property type="evidence" value="ECO:0007669"/>
    <property type="project" value="InterPro"/>
</dbReference>
<keyword evidence="5" id="KW-0964">Secreted</keyword>
<dbReference type="GO" id="GO:0005576">
    <property type="term" value="C:extracellular region"/>
    <property type="evidence" value="ECO:0007669"/>
    <property type="project" value="UniProtKB-SubCell"/>
</dbReference>
<dbReference type="Pfam" id="PF21158">
    <property type="entry name" value="flgK_1st_1"/>
    <property type="match status" value="1"/>
</dbReference>
<comment type="subcellular location">
    <subcellularLocation>
        <location evidence="1">Bacterial flagellum</location>
    </subcellularLocation>
    <subcellularLocation>
        <location evidence="2">Secreted</location>
    </subcellularLocation>
</comment>